<feature type="compositionally biased region" description="Basic residues" evidence="1">
    <location>
        <begin position="106"/>
        <end position="126"/>
    </location>
</feature>
<proteinExistence type="predicted"/>
<dbReference type="Proteomes" id="UP000000304">
    <property type="component" value="Chromosome 2L"/>
</dbReference>
<dbReference type="HOGENOM" id="CLU_064811_0_0_1"/>
<reference evidence="3" key="4">
    <citation type="submission" date="2014-06" db="EMBL/GenBank/DDBJ databases">
        <authorList>
            <person name="Hu T."/>
            <person name="Eisen M.B."/>
            <person name="Thornton K.R."/>
            <person name="Andolfatto P."/>
        </authorList>
    </citation>
    <scope>NUCLEOTIDE SEQUENCE</scope>
    <source>
        <strain evidence="3">W501</strain>
    </source>
</reference>
<dbReference type="Proteomes" id="UP000035880">
    <property type="component" value="Chromosome 2L"/>
</dbReference>
<dbReference type="OrthoDB" id="6577442at2759"/>
<reference evidence="2 4" key="1">
    <citation type="journal article" date="2007" name="Nature">
        <title>Evolution of genes and genomes on the Drosophila phylogeny.</title>
        <authorList>
            <consortium name="Drosophila 12 Genomes Consortium"/>
            <person name="Clark A.G."/>
            <person name="Eisen M.B."/>
            <person name="Smith D.R."/>
            <person name="Bergman C.M."/>
            <person name="Oliver B."/>
            <person name="Markow T.A."/>
            <person name="Kaufman T.C."/>
            <person name="Kellis M."/>
            <person name="Gelbart W."/>
            <person name="Iyer V.N."/>
            <person name="Pollard D.A."/>
            <person name="Sackton T.B."/>
            <person name="Larracuente A.M."/>
            <person name="Singh N.D."/>
            <person name="Abad J.P."/>
            <person name="Abt D.N."/>
            <person name="Adryan B."/>
            <person name="Aguade M."/>
            <person name="Akashi H."/>
            <person name="Anderson W.W."/>
            <person name="Aquadro C.F."/>
            <person name="Ardell D.H."/>
            <person name="Arguello R."/>
            <person name="Artieri C.G."/>
            <person name="Barbash D.A."/>
            <person name="Barker D."/>
            <person name="Barsanti P."/>
            <person name="Batterham P."/>
            <person name="Batzoglou S."/>
            <person name="Begun D."/>
            <person name="Bhutkar A."/>
            <person name="Blanco E."/>
            <person name="Bosak S.A."/>
            <person name="Bradley R.K."/>
            <person name="Brand A.D."/>
            <person name="Brent M.R."/>
            <person name="Brooks A.N."/>
            <person name="Brown R.H."/>
            <person name="Butlin R.K."/>
            <person name="Caggese C."/>
            <person name="Calvi B.R."/>
            <person name="Bernardo de Carvalho A."/>
            <person name="Caspi A."/>
            <person name="Castrezana S."/>
            <person name="Celniker S.E."/>
            <person name="Chang J.L."/>
            <person name="Chapple C."/>
            <person name="Chatterji S."/>
            <person name="Chinwalla A."/>
            <person name="Civetta A."/>
            <person name="Clifton S.W."/>
            <person name="Comeron J.M."/>
            <person name="Costello J.C."/>
            <person name="Coyne J.A."/>
            <person name="Daub J."/>
            <person name="David R.G."/>
            <person name="Delcher A.L."/>
            <person name="Delehaunty K."/>
            <person name="Do C.B."/>
            <person name="Ebling H."/>
            <person name="Edwards K."/>
            <person name="Eickbush T."/>
            <person name="Evans J.D."/>
            <person name="Filipski A."/>
            <person name="Findeiss S."/>
            <person name="Freyhult E."/>
            <person name="Fulton L."/>
            <person name="Fulton R."/>
            <person name="Garcia A.C."/>
            <person name="Gardiner A."/>
            <person name="Garfield D.A."/>
            <person name="Garvin B.E."/>
            <person name="Gibson G."/>
            <person name="Gilbert D."/>
            <person name="Gnerre S."/>
            <person name="Godfrey J."/>
            <person name="Good R."/>
            <person name="Gotea V."/>
            <person name="Gravely B."/>
            <person name="Greenberg A.J."/>
            <person name="Griffiths-Jones S."/>
            <person name="Gross S."/>
            <person name="Guigo R."/>
            <person name="Gustafson E.A."/>
            <person name="Haerty W."/>
            <person name="Hahn M.W."/>
            <person name="Halligan D.L."/>
            <person name="Halpern A.L."/>
            <person name="Halter G.M."/>
            <person name="Han M.V."/>
            <person name="Heger A."/>
            <person name="Hillier L."/>
            <person name="Hinrichs A.S."/>
            <person name="Holmes I."/>
            <person name="Hoskins R.A."/>
            <person name="Hubisz M.J."/>
            <person name="Hultmark D."/>
            <person name="Huntley M.A."/>
            <person name="Jaffe D.B."/>
            <person name="Jagadeeshan S."/>
            <person name="Jeck W.R."/>
            <person name="Johnson J."/>
            <person name="Jones C.D."/>
            <person name="Jordan W.C."/>
            <person name="Karpen G.H."/>
            <person name="Kataoka E."/>
            <person name="Keightley P.D."/>
            <person name="Kheradpour P."/>
            <person name="Kirkness E.F."/>
            <person name="Koerich L.B."/>
            <person name="Kristiansen K."/>
            <person name="Kudrna D."/>
            <person name="Kulathinal R.J."/>
            <person name="Kumar S."/>
            <person name="Kwok R."/>
            <person name="Lander E."/>
            <person name="Langley C.H."/>
            <person name="Lapoint R."/>
            <person name="Lazzaro B.P."/>
            <person name="Lee S.J."/>
            <person name="Levesque L."/>
            <person name="Li R."/>
            <person name="Lin C.F."/>
            <person name="Lin M.F."/>
            <person name="Lindblad-Toh K."/>
            <person name="Llopart A."/>
            <person name="Long M."/>
            <person name="Low L."/>
            <person name="Lozovsky E."/>
            <person name="Lu J."/>
            <person name="Luo M."/>
            <person name="Machado C.A."/>
            <person name="Makalowski W."/>
            <person name="Marzo M."/>
            <person name="Matsuda M."/>
            <person name="Matzkin L."/>
            <person name="McAllister B."/>
            <person name="McBride C.S."/>
            <person name="McKernan B."/>
            <person name="McKernan K."/>
            <person name="Mendez-Lago M."/>
            <person name="Minx P."/>
            <person name="Mollenhauer M.U."/>
            <person name="Montooth K."/>
            <person name="Mount S.M."/>
            <person name="Mu X."/>
            <person name="Myers E."/>
            <person name="Negre B."/>
            <person name="Newfeld S."/>
            <person name="Nielsen R."/>
            <person name="Noor M.A."/>
            <person name="O'Grady P."/>
            <person name="Pachter L."/>
            <person name="Papaceit M."/>
            <person name="Parisi M.J."/>
            <person name="Parisi M."/>
            <person name="Parts L."/>
            <person name="Pedersen J.S."/>
            <person name="Pesole G."/>
            <person name="Phillippy A.M."/>
            <person name="Ponting C.P."/>
            <person name="Pop M."/>
            <person name="Porcelli D."/>
            <person name="Powell J.R."/>
            <person name="Prohaska S."/>
            <person name="Pruitt K."/>
            <person name="Puig M."/>
            <person name="Quesneville H."/>
            <person name="Ram K.R."/>
            <person name="Rand D."/>
            <person name="Rasmussen M.D."/>
            <person name="Reed L.K."/>
            <person name="Reenan R."/>
            <person name="Reily A."/>
            <person name="Remington K.A."/>
            <person name="Rieger T.T."/>
            <person name="Ritchie M.G."/>
            <person name="Robin C."/>
            <person name="Rogers Y.H."/>
            <person name="Rohde C."/>
            <person name="Rozas J."/>
            <person name="Rubenfield M.J."/>
            <person name="Ruiz A."/>
            <person name="Russo S."/>
            <person name="Salzberg S.L."/>
            <person name="Sanchez-Gracia A."/>
            <person name="Saranga D.J."/>
            <person name="Sato H."/>
            <person name="Schaeffer S.W."/>
            <person name="Schatz M.C."/>
            <person name="Schlenke T."/>
            <person name="Schwartz R."/>
            <person name="Segarra C."/>
            <person name="Singh R.S."/>
            <person name="Sirot L."/>
            <person name="Sirota M."/>
            <person name="Sisneros N.B."/>
            <person name="Smith C.D."/>
            <person name="Smith T.F."/>
            <person name="Spieth J."/>
            <person name="Stage D.E."/>
            <person name="Stark A."/>
            <person name="Stephan W."/>
            <person name="Strausberg R.L."/>
            <person name="Strempel S."/>
            <person name="Sturgill D."/>
            <person name="Sutton G."/>
            <person name="Sutton G.G."/>
            <person name="Tao W."/>
            <person name="Teichmann S."/>
            <person name="Tobari Y.N."/>
            <person name="Tomimura Y."/>
            <person name="Tsolas J.M."/>
            <person name="Valente V.L."/>
            <person name="Venter E."/>
            <person name="Venter J.C."/>
            <person name="Vicario S."/>
            <person name="Vieira F.G."/>
            <person name="Vilella A.J."/>
            <person name="Villasante A."/>
            <person name="Walenz B."/>
            <person name="Wang J."/>
            <person name="Wasserman M."/>
            <person name="Watts T."/>
            <person name="Wilson D."/>
            <person name="Wilson R.K."/>
            <person name="Wing R.A."/>
            <person name="Wolfner M.F."/>
            <person name="Wong A."/>
            <person name="Wong G.K."/>
            <person name="Wu C.I."/>
            <person name="Wu G."/>
            <person name="Yamamoto D."/>
            <person name="Yang H.P."/>
            <person name="Yang S.P."/>
            <person name="Yorke J.A."/>
            <person name="Yoshida K."/>
            <person name="Zdobnov E."/>
            <person name="Zhang P."/>
            <person name="Zhang Y."/>
            <person name="Zimin A.V."/>
            <person name="Baldwin J."/>
            <person name="Abdouelleil A."/>
            <person name="Abdulkadir J."/>
            <person name="Abebe A."/>
            <person name="Abera B."/>
            <person name="Abreu J."/>
            <person name="Acer S.C."/>
            <person name="Aftuck L."/>
            <person name="Alexander A."/>
            <person name="An P."/>
            <person name="Anderson E."/>
            <person name="Anderson S."/>
            <person name="Arachi H."/>
            <person name="Azer M."/>
            <person name="Bachantsang P."/>
            <person name="Barry A."/>
            <person name="Bayul T."/>
            <person name="Berlin A."/>
            <person name="Bessette D."/>
            <person name="Bloom T."/>
            <person name="Blye J."/>
            <person name="Boguslavskiy L."/>
            <person name="Bonnet C."/>
            <person name="Boukhgalter B."/>
            <person name="Bourzgui I."/>
            <person name="Brown A."/>
            <person name="Cahill P."/>
            <person name="Channer S."/>
            <person name="Cheshatsang Y."/>
            <person name="Chuda L."/>
            <person name="Citroen M."/>
            <person name="Collymore A."/>
            <person name="Cooke P."/>
            <person name="Costello M."/>
            <person name="D'Aco K."/>
            <person name="Daza R."/>
            <person name="De Haan G."/>
            <person name="DeGray S."/>
            <person name="DeMaso C."/>
            <person name="Dhargay N."/>
            <person name="Dooley K."/>
            <person name="Dooley E."/>
            <person name="Doricent M."/>
            <person name="Dorje P."/>
            <person name="Dorjee K."/>
            <person name="Dupes A."/>
            <person name="Elong R."/>
            <person name="Falk J."/>
            <person name="Farina A."/>
            <person name="Faro S."/>
            <person name="Ferguson D."/>
            <person name="Fisher S."/>
            <person name="Foley C.D."/>
            <person name="Franke A."/>
            <person name="Friedrich D."/>
            <person name="Gadbois L."/>
            <person name="Gearin G."/>
            <person name="Gearin C.R."/>
            <person name="Giannoukos G."/>
            <person name="Goode T."/>
            <person name="Graham J."/>
            <person name="Grandbois E."/>
            <person name="Grewal S."/>
            <person name="Gyaltsen K."/>
            <person name="Hafez N."/>
            <person name="Hagos B."/>
            <person name="Hall J."/>
            <person name="Henson C."/>
            <person name="Hollinger A."/>
            <person name="Honan T."/>
            <person name="Huard M.D."/>
            <person name="Hughes L."/>
            <person name="Hurhula B."/>
            <person name="Husby M.E."/>
            <person name="Kamat A."/>
            <person name="Kanga B."/>
            <person name="Kashin S."/>
            <person name="Khazanovich D."/>
            <person name="Kisner P."/>
            <person name="Lance K."/>
            <person name="Lara M."/>
            <person name="Lee W."/>
            <person name="Lennon N."/>
            <person name="Letendre F."/>
            <person name="LeVine R."/>
            <person name="Lipovsky A."/>
            <person name="Liu X."/>
            <person name="Liu J."/>
            <person name="Liu S."/>
            <person name="Lokyitsang T."/>
            <person name="Lokyitsang Y."/>
            <person name="Lubonja R."/>
            <person name="Lui A."/>
            <person name="MacDonald P."/>
            <person name="Magnisalis V."/>
            <person name="Maru K."/>
            <person name="Matthews C."/>
            <person name="McCusker W."/>
            <person name="McDonough S."/>
            <person name="Mehta T."/>
            <person name="Meldrim J."/>
            <person name="Meneus L."/>
            <person name="Mihai O."/>
            <person name="Mihalev A."/>
            <person name="Mihova T."/>
            <person name="Mittelman R."/>
            <person name="Mlenga V."/>
            <person name="Montmayeur A."/>
            <person name="Mulrain L."/>
            <person name="Navidi A."/>
            <person name="Naylor J."/>
            <person name="Negash T."/>
            <person name="Nguyen T."/>
            <person name="Nguyen N."/>
            <person name="Nicol R."/>
            <person name="Norbu C."/>
            <person name="Norbu N."/>
            <person name="Novod N."/>
            <person name="O'Neill B."/>
            <person name="Osman S."/>
            <person name="Markiewicz E."/>
            <person name="Oyono O.L."/>
            <person name="Patti C."/>
            <person name="Phunkhang P."/>
            <person name="Pierre F."/>
            <person name="Priest M."/>
            <person name="Raghuraman S."/>
            <person name="Rege F."/>
            <person name="Reyes R."/>
            <person name="Rise C."/>
            <person name="Rogov P."/>
            <person name="Ross K."/>
            <person name="Ryan E."/>
            <person name="Settipalli S."/>
            <person name="Shea T."/>
            <person name="Sherpa N."/>
            <person name="Shi L."/>
            <person name="Shih D."/>
            <person name="Sparrow T."/>
            <person name="Spaulding J."/>
            <person name="Stalker J."/>
            <person name="Stange-Thomann N."/>
            <person name="Stavropoulos S."/>
            <person name="Stone C."/>
            <person name="Strader C."/>
            <person name="Tesfaye S."/>
            <person name="Thomson T."/>
            <person name="Thoulutsang Y."/>
            <person name="Thoulutsang D."/>
            <person name="Topham K."/>
            <person name="Topping I."/>
            <person name="Tsamla T."/>
            <person name="Vassiliev H."/>
            <person name="Vo A."/>
            <person name="Wangchuk T."/>
            <person name="Wangdi T."/>
            <person name="Weiand M."/>
            <person name="Wilkinson J."/>
            <person name="Wilson A."/>
            <person name="Yadav S."/>
            <person name="Young G."/>
            <person name="Yu Q."/>
            <person name="Zembek L."/>
            <person name="Zhong D."/>
            <person name="Zimmer A."/>
            <person name="Zwirko Z."/>
            <person name="Jaffe D.B."/>
            <person name="Alvarez P."/>
            <person name="Brockman W."/>
            <person name="Butler J."/>
            <person name="Chin C."/>
            <person name="Gnerre S."/>
            <person name="Grabherr M."/>
            <person name="Kleber M."/>
            <person name="Mauceli E."/>
            <person name="MacCallum I."/>
        </authorList>
    </citation>
    <scope>NUCLEOTIDE SEQUENCE [LARGE SCALE GENOMIC DNA]</scope>
    <source>
        <strain evidence="2">Mixed</strain>
        <strain evidence="4">mosaic</strain>
    </source>
</reference>
<gene>
    <name evidence="2" type="primary">Dsim\GD22673</name>
    <name evidence="2" type="ORF">Dsim_GD22673</name>
    <name evidence="3" type="ORF">Dsimw501_GD22673</name>
</gene>
<reference evidence="3" key="3">
    <citation type="journal article" date="2013" name="Genome Res.">
        <title>A second-generation assembly of the Drosophila simulans genome provides new insights into patterns of lineage-specific divergence.</title>
        <authorList>
            <person name="Hu T.T."/>
            <person name="Eisen M.B."/>
            <person name="Thornton K.R."/>
            <person name="Andolfatto P."/>
        </authorList>
    </citation>
    <scope>NUCLEOTIDE SEQUENCE [LARGE SCALE GENOMIC DNA]</scope>
    <source>
        <strain evidence="3">W501</strain>
    </source>
</reference>
<dbReference type="EMBL" id="CM002910">
    <property type="protein sequence ID" value="KMY88187.1"/>
    <property type="molecule type" value="Genomic_DNA"/>
</dbReference>
<evidence type="ECO:0000313" key="2">
    <source>
        <dbReference type="EMBL" id="EDX03773.1"/>
    </source>
</evidence>
<evidence type="ECO:0000313" key="4">
    <source>
        <dbReference type="Proteomes" id="UP000000304"/>
    </source>
</evidence>
<evidence type="ECO:0000313" key="3">
    <source>
        <dbReference type="EMBL" id="KMY88187.1"/>
    </source>
</evidence>
<sequence length="275" mass="32390">MLKGYKTDEDKKVKRLYHQRYRTEWEKYPELSSWLASSNDGYSAHCKICDINVLARLASIKQHLVTRKHQESSKYHNILAKNMVKGELDKDEHDPDLEASIISSKAKSKAKSKTYPRQKPRSKMLQKMKNEMKVESMEEDEEEEEEEDEIASNDSILDDLLRTDQPYQEQEFVVENEFLEAQQHETDLQDQEVVYEEEMMQLKPEDPEINNEFQVNAMTEDTIISEFDLFGKSLALQLNNMDLEDALMCQERLQVVLTEFRLKVLKRKKDQARSS</sequence>
<dbReference type="Bgee" id="FBgn0194070">
    <property type="expression patterns" value="Expressed in embryo and 3 other cell types or tissues"/>
</dbReference>
<accession>B4Q357</accession>
<organism evidence="2 4">
    <name type="scientific">Drosophila simulans</name>
    <name type="common">Fruit fly</name>
    <dbReference type="NCBI Taxonomy" id="7240"/>
    <lineage>
        <taxon>Eukaryota</taxon>
        <taxon>Metazoa</taxon>
        <taxon>Ecdysozoa</taxon>
        <taxon>Arthropoda</taxon>
        <taxon>Hexapoda</taxon>
        <taxon>Insecta</taxon>
        <taxon>Pterygota</taxon>
        <taxon>Neoptera</taxon>
        <taxon>Endopterygota</taxon>
        <taxon>Diptera</taxon>
        <taxon>Brachycera</taxon>
        <taxon>Muscomorpha</taxon>
        <taxon>Ephydroidea</taxon>
        <taxon>Drosophilidae</taxon>
        <taxon>Drosophila</taxon>
        <taxon>Sophophora</taxon>
    </lineage>
</organism>
<dbReference type="OMA" id="QKYREDW"/>
<dbReference type="EMBL" id="CM000361">
    <property type="protein sequence ID" value="EDX03773.1"/>
    <property type="molecule type" value="Genomic_DNA"/>
</dbReference>
<keyword evidence="4" id="KW-1185">Reference proteome</keyword>
<name>B4Q357_DROSI</name>
<protein>
    <submittedName>
        <fullName evidence="2">GD22673</fullName>
    </submittedName>
</protein>
<dbReference type="AlphaFoldDB" id="B4Q357"/>
<evidence type="ECO:0000256" key="1">
    <source>
        <dbReference type="SAM" id="MobiDB-lite"/>
    </source>
</evidence>
<feature type="region of interest" description="Disordered" evidence="1">
    <location>
        <begin position="100"/>
        <end position="155"/>
    </location>
</feature>
<reference evidence="2" key="2">
    <citation type="submission" date="2008-06" db="EMBL/GenBank/DDBJ databases">
        <authorList>
            <consortium name="FlyBase"/>
        </authorList>
    </citation>
    <scope>NUCLEOTIDE SEQUENCE</scope>
    <source>
        <strain evidence="2">Mixed</strain>
        <strain evidence="3">W501</strain>
    </source>
</reference>
<feature type="compositionally biased region" description="Acidic residues" evidence="1">
    <location>
        <begin position="137"/>
        <end position="151"/>
    </location>
</feature>